<dbReference type="Pfam" id="PF01476">
    <property type="entry name" value="LysM"/>
    <property type="match status" value="1"/>
</dbReference>
<keyword evidence="4" id="KW-1185">Reference proteome</keyword>
<evidence type="ECO:0000313" key="4">
    <source>
        <dbReference type="Proteomes" id="UP001211065"/>
    </source>
</evidence>
<sequence length="424" mass="46271">MSALCSSLKKTVLSDTCSSLAFNSKITVSELVSMNPGINCANLSLGTTVCLAQLRLLTERPPILTATINSTLVQNIVTTASAFATINTTTTSFLPATTSSSAFESTASRVQTSFVSSIATNIVSSELTAVDVEKKNGLIIGIASAGVILISSVVLIILCLKRKKRKRMNKHLFDNPIHPIQAGTVKDSLSRTAAHMKKEMDGDFYRLRDDKSTLLTGSTNSINITIGDGNDISKGISAMKYDPRNSETSVSDDKSLNDSFYNLYQHNDHPAVEVFNDPFSNNNYEQRQLPIHILANNLTNNEQLSLQVNDNNFVQVEQRLSEVSGVSSSSSLIMDYALEKNSKGTSLLRQSTVVRKVPPYASTTLKRDITAALTGNSKTSQNQDKDLRLEKINTRENDNVFLAEPSPTETTLTQDELKLLKALH</sequence>
<proteinExistence type="predicted"/>
<accession>A0AAD5TSS3</accession>
<keyword evidence="1" id="KW-0812">Transmembrane</keyword>
<feature type="transmembrane region" description="Helical" evidence="1">
    <location>
        <begin position="138"/>
        <end position="160"/>
    </location>
</feature>
<organism evidence="3 4">
    <name type="scientific">Clydaea vesicula</name>
    <dbReference type="NCBI Taxonomy" id="447962"/>
    <lineage>
        <taxon>Eukaryota</taxon>
        <taxon>Fungi</taxon>
        <taxon>Fungi incertae sedis</taxon>
        <taxon>Chytridiomycota</taxon>
        <taxon>Chytridiomycota incertae sedis</taxon>
        <taxon>Chytridiomycetes</taxon>
        <taxon>Lobulomycetales</taxon>
        <taxon>Lobulomycetaceae</taxon>
        <taxon>Clydaea</taxon>
    </lineage>
</organism>
<dbReference type="InterPro" id="IPR036779">
    <property type="entry name" value="LysM_dom_sf"/>
</dbReference>
<dbReference type="Gene3D" id="3.10.350.10">
    <property type="entry name" value="LysM domain"/>
    <property type="match status" value="1"/>
</dbReference>
<protein>
    <recommendedName>
        <fullName evidence="2">LysM domain-containing protein</fullName>
    </recommendedName>
</protein>
<reference evidence="3" key="1">
    <citation type="submission" date="2020-05" db="EMBL/GenBank/DDBJ databases">
        <title>Phylogenomic resolution of chytrid fungi.</title>
        <authorList>
            <person name="Stajich J.E."/>
            <person name="Amses K."/>
            <person name="Simmons R."/>
            <person name="Seto K."/>
            <person name="Myers J."/>
            <person name="Bonds A."/>
            <person name="Quandt C.A."/>
            <person name="Barry K."/>
            <person name="Liu P."/>
            <person name="Grigoriev I."/>
            <person name="Longcore J.E."/>
            <person name="James T.Y."/>
        </authorList>
    </citation>
    <scope>NUCLEOTIDE SEQUENCE</scope>
    <source>
        <strain evidence="3">JEL0476</strain>
    </source>
</reference>
<feature type="domain" description="LysM" evidence="2">
    <location>
        <begin position="7"/>
        <end position="51"/>
    </location>
</feature>
<comment type="caution">
    <text evidence="3">The sequence shown here is derived from an EMBL/GenBank/DDBJ whole genome shotgun (WGS) entry which is preliminary data.</text>
</comment>
<dbReference type="InterPro" id="IPR018392">
    <property type="entry name" value="LysM"/>
</dbReference>
<dbReference type="AlphaFoldDB" id="A0AAD5TSS3"/>
<name>A0AAD5TSS3_9FUNG</name>
<gene>
    <name evidence="3" type="ORF">HK099_002687</name>
</gene>
<dbReference type="CDD" id="cd00118">
    <property type="entry name" value="LysM"/>
    <property type="match status" value="1"/>
</dbReference>
<evidence type="ECO:0000259" key="2">
    <source>
        <dbReference type="PROSITE" id="PS51782"/>
    </source>
</evidence>
<evidence type="ECO:0000313" key="3">
    <source>
        <dbReference type="EMBL" id="KAJ3200429.1"/>
    </source>
</evidence>
<dbReference type="Proteomes" id="UP001211065">
    <property type="component" value="Unassembled WGS sequence"/>
</dbReference>
<dbReference type="EMBL" id="JADGJW010001908">
    <property type="protein sequence ID" value="KAJ3200429.1"/>
    <property type="molecule type" value="Genomic_DNA"/>
</dbReference>
<keyword evidence="1" id="KW-1133">Transmembrane helix</keyword>
<keyword evidence="1" id="KW-0472">Membrane</keyword>
<evidence type="ECO:0000256" key="1">
    <source>
        <dbReference type="SAM" id="Phobius"/>
    </source>
</evidence>
<dbReference type="PROSITE" id="PS51782">
    <property type="entry name" value="LYSM"/>
    <property type="match status" value="1"/>
</dbReference>